<protein>
    <submittedName>
        <fullName evidence="4">Uncharacterized protein</fullName>
    </submittedName>
</protein>
<keyword evidence="5" id="KW-1185">Reference proteome</keyword>
<evidence type="ECO:0000256" key="2">
    <source>
        <dbReference type="ARBA" id="ARBA00023043"/>
    </source>
</evidence>
<dbReference type="EMBL" id="CAIIXF020000001">
    <property type="protein sequence ID" value="CAH1774269.1"/>
    <property type="molecule type" value="Genomic_DNA"/>
</dbReference>
<dbReference type="Pfam" id="PF00023">
    <property type="entry name" value="Ank"/>
    <property type="match status" value="1"/>
</dbReference>
<keyword evidence="2 3" id="KW-0040">ANK repeat</keyword>
<feature type="repeat" description="ANK" evidence="3">
    <location>
        <begin position="1"/>
        <end position="33"/>
    </location>
</feature>
<dbReference type="SUPFAM" id="SSF48403">
    <property type="entry name" value="Ankyrin repeat"/>
    <property type="match status" value="1"/>
</dbReference>
<organism evidence="4 5">
    <name type="scientific">Owenia fusiformis</name>
    <name type="common">Polychaete worm</name>
    <dbReference type="NCBI Taxonomy" id="6347"/>
    <lineage>
        <taxon>Eukaryota</taxon>
        <taxon>Metazoa</taxon>
        <taxon>Spiralia</taxon>
        <taxon>Lophotrochozoa</taxon>
        <taxon>Annelida</taxon>
        <taxon>Polychaeta</taxon>
        <taxon>Sedentaria</taxon>
        <taxon>Canalipalpata</taxon>
        <taxon>Sabellida</taxon>
        <taxon>Oweniida</taxon>
        <taxon>Oweniidae</taxon>
        <taxon>Owenia</taxon>
    </lineage>
</organism>
<dbReference type="InterPro" id="IPR050889">
    <property type="entry name" value="Dendritic_Spine_Reg/Scaffold"/>
</dbReference>
<dbReference type="PROSITE" id="PS50297">
    <property type="entry name" value="ANK_REP_REGION"/>
    <property type="match status" value="2"/>
</dbReference>
<dbReference type="Proteomes" id="UP000749559">
    <property type="component" value="Unassembled WGS sequence"/>
</dbReference>
<dbReference type="PANTHER" id="PTHR24166:SF48">
    <property type="entry name" value="PROTEIN VAPYRIN"/>
    <property type="match status" value="1"/>
</dbReference>
<dbReference type="Gene3D" id="1.25.40.20">
    <property type="entry name" value="Ankyrin repeat-containing domain"/>
    <property type="match status" value="2"/>
</dbReference>
<name>A0A8S4N1B2_OWEFU</name>
<dbReference type="PROSITE" id="PS50088">
    <property type="entry name" value="ANK_REPEAT"/>
    <property type="match status" value="3"/>
</dbReference>
<feature type="repeat" description="ANK" evidence="3">
    <location>
        <begin position="35"/>
        <end position="67"/>
    </location>
</feature>
<dbReference type="OrthoDB" id="10251692at2759"/>
<dbReference type="Pfam" id="PF12796">
    <property type="entry name" value="Ank_2"/>
    <property type="match status" value="2"/>
</dbReference>
<sequence>MENYKLIFAAAEGNLETLSSLLEKGADPDIFDDTEGHTGLICASQNGHLDCVSLLLEFKASVNLVEKLPLVYGSGDTALICAAREGHTDIVTALIAAGANLDIQGLAGKTALIAAAINNNPACVEVLLINNADYEIKMDNQYKSEDTAFELAIANGSKQCVEVFIKHQMKYDVTVALYTAIKYNSQDILDILLRHDGDPNVIHKDHSLLAHAVFKACTAEDLSESNMACISALLKAGADPNKQTKHSDFTLPLSLHGGIHTEVLQTFRSTLKKFLGNYMTRCMYILSPIYIALLCYACELQARKQFLFPPDNKEIGLPVVLMLLKHGVTILEVPRCPKHGEEMFYILHALLIIFYQNPKMYIGFLNAGAIYRSCIELHVIKMNFSPDIYNCYRLNPRSHMAVLLPVHTALLKQMLPMSAYKEQIQQMLHRCKNKDIKIAMEEAMACVPSLKDVTRCSLWDTMWPRNATFSKPDSPQYVDVKNVVDQLPLPEHLKRYILYEDYQQLYEDLTSESSNL</sequence>
<dbReference type="PANTHER" id="PTHR24166">
    <property type="entry name" value="ROLLING PEBBLES, ISOFORM B"/>
    <property type="match status" value="1"/>
</dbReference>
<evidence type="ECO:0000256" key="3">
    <source>
        <dbReference type="PROSITE-ProRule" id="PRU00023"/>
    </source>
</evidence>
<evidence type="ECO:0000313" key="5">
    <source>
        <dbReference type="Proteomes" id="UP000749559"/>
    </source>
</evidence>
<evidence type="ECO:0000313" key="4">
    <source>
        <dbReference type="EMBL" id="CAH1774269.1"/>
    </source>
</evidence>
<keyword evidence="1" id="KW-0677">Repeat</keyword>
<accession>A0A8S4N1B2</accession>
<dbReference type="InterPro" id="IPR002110">
    <property type="entry name" value="Ankyrin_rpt"/>
</dbReference>
<reference evidence="4" key="1">
    <citation type="submission" date="2022-03" db="EMBL/GenBank/DDBJ databases">
        <authorList>
            <person name="Martin C."/>
        </authorList>
    </citation>
    <scope>NUCLEOTIDE SEQUENCE</scope>
</reference>
<feature type="repeat" description="ANK" evidence="3">
    <location>
        <begin position="74"/>
        <end position="106"/>
    </location>
</feature>
<comment type="caution">
    <text evidence="4">The sequence shown here is derived from an EMBL/GenBank/DDBJ whole genome shotgun (WGS) entry which is preliminary data.</text>
</comment>
<dbReference type="InterPro" id="IPR036770">
    <property type="entry name" value="Ankyrin_rpt-contain_sf"/>
</dbReference>
<evidence type="ECO:0000256" key="1">
    <source>
        <dbReference type="ARBA" id="ARBA00022737"/>
    </source>
</evidence>
<gene>
    <name evidence="4" type="ORF">OFUS_LOCUS1766</name>
</gene>
<proteinExistence type="predicted"/>
<dbReference type="AlphaFoldDB" id="A0A8S4N1B2"/>
<dbReference type="SMART" id="SM00248">
    <property type="entry name" value="ANK"/>
    <property type="match status" value="7"/>
</dbReference>